<feature type="region of interest" description="Disordered" evidence="3">
    <location>
        <begin position="225"/>
        <end position="276"/>
    </location>
</feature>
<comment type="caution">
    <text evidence="5">The sequence shown here is derived from an EMBL/GenBank/DDBJ whole genome shotgun (WGS) entry which is preliminary data.</text>
</comment>
<dbReference type="InterPro" id="IPR041468">
    <property type="entry name" value="HTH_ParB/Spo0J"/>
</dbReference>
<evidence type="ECO:0000256" key="1">
    <source>
        <dbReference type="ARBA" id="ARBA00006295"/>
    </source>
</evidence>
<name>A0ABX1VGR6_9PLAN</name>
<reference evidence="5 6" key="1">
    <citation type="journal article" date="2020" name="Syst. Appl. Microbiol.">
        <title>Alienimonas chondri sp. nov., a novel planctomycete isolated from the biofilm of the red alga Chondrus crispus.</title>
        <authorList>
            <person name="Vitorino I."/>
            <person name="Albuquerque L."/>
            <person name="Wiegand S."/>
            <person name="Kallscheuer N."/>
            <person name="da Costa M.S."/>
            <person name="Lobo-da-Cunha A."/>
            <person name="Jogler C."/>
            <person name="Lage O.M."/>
        </authorList>
    </citation>
    <scope>NUCLEOTIDE SEQUENCE [LARGE SCALE GENOMIC DNA]</scope>
    <source>
        <strain evidence="5 6">LzC2</strain>
    </source>
</reference>
<organism evidence="5 6">
    <name type="scientific">Alienimonas chondri</name>
    <dbReference type="NCBI Taxonomy" id="2681879"/>
    <lineage>
        <taxon>Bacteria</taxon>
        <taxon>Pseudomonadati</taxon>
        <taxon>Planctomycetota</taxon>
        <taxon>Planctomycetia</taxon>
        <taxon>Planctomycetales</taxon>
        <taxon>Planctomycetaceae</taxon>
        <taxon>Alienimonas</taxon>
    </lineage>
</organism>
<comment type="similarity">
    <text evidence="1">Belongs to the ParB family.</text>
</comment>
<dbReference type="InterPro" id="IPR036086">
    <property type="entry name" value="ParB/Sulfiredoxin_sf"/>
</dbReference>
<dbReference type="Proteomes" id="UP000609651">
    <property type="component" value="Unassembled WGS sequence"/>
</dbReference>
<dbReference type="Pfam" id="PF17762">
    <property type="entry name" value="HTH_ParB"/>
    <property type="match status" value="1"/>
</dbReference>
<dbReference type="InterPro" id="IPR003115">
    <property type="entry name" value="ParB_N"/>
</dbReference>
<dbReference type="SMART" id="SM00470">
    <property type="entry name" value="ParB"/>
    <property type="match status" value="1"/>
</dbReference>
<feature type="domain" description="ParB-like N-terminal" evidence="4">
    <location>
        <begin position="56"/>
        <end position="149"/>
    </location>
</feature>
<dbReference type="PANTHER" id="PTHR33375:SF1">
    <property type="entry name" value="CHROMOSOME-PARTITIONING PROTEIN PARB-RELATED"/>
    <property type="match status" value="1"/>
</dbReference>
<sequence length="305" mass="33775">MSKAASTRNVLGEIGGHLRESVGVREEGVASGNTAPRLSPVASLRDVGRRPNRKFGRVAVDRVVPDPEQPRTEFDPDELERLAESLKDRGQLAPVRVRWSEPAGAWMLISGERRWRATRAAGLPEIDCYFHDDGLSRTEILEEQLVENMLRSDLKPVEEARSFEELMAANGWGTRELARRLRVNPSRVSRALALLKLPEDLRRRVEAGELSARAGYELSKLDGEDAQRSAANADGGGVTHEQAAEAVRRQSGPAKPRGTRQRFQTEDGWRVTVSRGRSGTLDEVAEALRQAMEEVQLRLDSGVGD</sequence>
<evidence type="ECO:0000256" key="2">
    <source>
        <dbReference type="ARBA" id="ARBA00022829"/>
    </source>
</evidence>
<gene>
    <name evidence="5" type="primary">noc_1</name>
    <name evidence="5" type="ORF">LzC2_20600</name>
</gene>
<evidence type="ECO:0000313" key="5">
    <source>
        <dbReference type="EMBL" id="NNJ25981.1"/>
    </source>
</evidence>
<keyword evidence="2" id="KW-0159">Chromosome partition</keyword>
<protein>
    <submittedName>
        <fullName evidence="5">Nucleoid occlusion protein</fullName>
    </submittedName>
</protein>
<dbReference type="InterPro" id="IPR050336">
    <property type="entry name" value="Chromosome_partition/occlusion"/>
</dbReference>
<dbReference type="Gene3D" id="3.90.1530.30">
    <property type="match status" value="1"/>
</dbReference>
<dbReference type="NCBIfam" id="TIGR00180">
    <property type="entry name" value="parB_part"/>
    <property type="match status" value="1"/>
</dbReference>
<dbReference type="Pfam" id="PF02195">
    <property type="entry name" value="ParB_N"/>
    <property type="match status" value="1"/>
</dbReference>
<accession>A0ABX1VGR6</accession>
<keyword evidence="6" id="KW-1185">Reference proteome</keyword>
<dbReference type="Gene3D" id="1.10.10.2830">
    <property type="match status" value="1"/>
</dbReference>
<dbReference type="EMBL" id="WTPX01000057">
    <property type="protein sequence ID" value="NNJ25981.1"/>
    <property type="molecule type" value="Genomic_DNA"/>
</dbReference>
<dbReference type="SUPFAM" id="SSF110849">
    <property type="entry name" value="ParB/Sulfiredoxin"/>
    <property type="match status" value="1"/>
</dbReference>
<proteinExistence type="inferred from homology"/>
<evidence type="ECO:0000259" key="4">
    <source>
        <dbReference type="SMART" id="SM00470"/>
    </source>
</evidence>
<evidence type="ECO:0000313" key="6">
    <source>
        <dbReference type="Proteomes" id="UP000609651"/>
    </source>
</evidence>
<dbReference type="PANTHER" id="PTHR33375">
    <property type="entry name" value="CHROMOSOME-PARTITIONING PROTEIN PARB-RELATED"/>
    <property type="match status" value="1"/>
</dbReference>
<evidence type="ECO:0000256" key="3">
    <source>
        <dbReference type="SAM" id="MobiDB-lite"/>
    </source>
</evidence>
<dbReference type="SUPFAM" id="SSF109709">
    <property type="entry name" value="KorB DNA-binding domain-like"/>
    <property type="match status" value="1"/>
</dbReference>
<dbReference type="InterPro" id="IPR004437">
    <property type="entry name" value="ParB/RepB/Spo0J"/>
</dbReference>
<feature type="region of interest" description="Disordered" evidence="3">
    <location>
        <begin position="25"/>
        <end position="46"/>
    </location>
</feature>
<dbReference type="RefSeq" id="WP_171186547.1">
    <property type="nucleotide sequence ID" value="NZ_WTPX01000057.1"/>
</dbReference>